<dbReference type="InterPro" id="IPR009057">
    <property type="entry name" value="Homeodomain-like_sf"/>
</dbReference>
<sequence length="104" mass="11894">MPRRPAAYPAAYREQIVALARAGWSPKELAKEFEPSEQTIRNWVFQDSADHGERPETLTTDERAELQRLRRENRQLKVDRDILGKAAAWFARESGTIPPESSSS</sequence>
<keyword evidence="1" id="KW-0175">Coiled coil</keyword>
<organism evidence="2 3">
    <name type="scientific">Gemmatimonas phototrophica</name>
    <dbReference type="NCBI Taxonomy" id="1379270"/>
    <lineage>
        <taxon>Bacteria</taxon>
        <taxon>Pseudomonadati</taxon>
        <taxon>Gemmatimonadota</taxon>
        <taxon>Gemmatimonadia</taxon>
        <taxon>Gemmatimonadales</taxon>
        <taxon>Gemmatimonadaceae</taxon>
        <taxon>Gemmatimonas</taxon>
    </lineage>
</organism>
<gene>
    <name evidence="2" type="ORF">GEMMAAP_03570</name>
</gene>
<dbReference type="InterPro" id="IPR002514">
    <property type="entry name" value="Transposase_8"/>
</dbReference>
<evidence type="ECO:0000313" key="2">
    <source>
        <dbReference type="EMBL" id="AMW06526.1"/>
    </source>
</evidence>
<feature type="coiled-coil region" evidence="1">
    <location>
        <begin position="59"/>
        <end position="86"/>
    </location>
</feature>
<accession>A0A143BN92</accession>
<keyword evidence="3" id="KW-1185">Reference proteome</keyword>
<dbReference type="Gene3D" id="1.10.10.60">
    <property type="entry name" value="Homeodomain-like"/>
    <property type="match status" value="1"/>
</dbReference>
<dbReference type="AlphaFoldDB" id="A0A143BN92"/>
<reference evidence="2 3" key="1">
    <citation type="journal article" date="2014" name="Proc. Natl. Acad. Sci. U.S.A.">
        <title>Functional type 2 photosynthetic reaction centers found in the rare bacterial phylum Gemmatimonadetes.</title>
        <authorList>
            <person name="Zeng Y."/>
            <person name="Feng F."/>
            <person name="Medova H."/>
            <person name="Dean J."/>
            <person name="Koblizek M."/>
        </authorList>
    </citation>
    <scope>NUCLEOTIDE SEQUENCE [LARGE SCALE GENOMIC DNA]</scope>
    <source>
        <strain evidence="2 3">AP64</strain>
    </source>
</reference>
<dbReference type="GO" id="GO:0003677">
    <property type="term" value="F:DNA binding"/>
    <property type="evidence" value="ECO:0007669"/>
    <property type="project" value="InterPro"/>
</dbReference>
<reference evidence="2 3" key="2">
    <citation type="journal article" date="2016" name="Environ. Microbiol. Rep.">
        <title>Metagenomic evidence for the presence of phototrophic Gemmatimonadetes bacteria in diverse environments.</title>
        <authorList>
            <person name="Zeng Y."/>
            <person name="Baumbach J."/>
            <person name="Barbosa E.G."/>
            <person name="Azevedo V."/>
            <person name="Zhang C."/>
            <person name="Koblizek M."/>
        </authorList>
    </citation>
    <scope>NUCLEOTIDE SEQUENCE [LARGE SCALE GENOMIC DNA]</scope>
    <source>
        <strain evidence="2 3">AP64</strain>
    </source>
</reference>
<dbReference type="GO" id="GO:0004803">
    <property type="term" value="F:transposase activity"/>
    <property type="evidence" value="ECO:0007669"/>
    <property type="project" value="InterPro"/>
</dbReference>
<proteinExistence type="predicted"/>
<dbReference type="Pfam" id="PF01527">
    <property type="entry name" value="HTH_Tnp_1"/>
    <property type="match status" value="1"/>
</dbReference>
<dbReference type="SUPFAM" id="SSF46689">
    <property type="entry name" value="Homeodomain-like"/>
    <property type="match status" value="1"/>
</dbReference>
<evidence type="ECO:0000313" key="3">
    <source>
        <dbReference type="Proteomes" id="UP000076404"/>
    </source>
</evidence>
<name>A0A143BN92_9BACT</name>
<dbReference type="KEGG" id="gph:GEMMAAP_03570"/>
<evidence type="ECO:0000256" key="1">
    <source>
        <dbReference type="SAM" id="Coils"/>
    </source>
</evidence>
<protein>
    <submittedName>
        <fullName evidence="2">Transposase</fullName>
    </submittedName>
</protein>
<dbReference type="Proteomes" id="UP000076404">
    <property type="component" value="Chromosome"/>
</dbReference>
<dbReference type="GO" id="GO:0006313">
    <property type="term" value="P:DNA transposition"/>
    <property type="evidence" value="ECO:0007669"/>
    <property type="project" value="InterPro"/>
</dbReference>
<dbReference type="EMBL" id="CP011454">
    <property type="protein sequence ID" value="AMW06526.1"/>
    <property type="molecule type" value="Genomic_DNA"/>
</dbReference>